<gene>
    <name evidence="2" type="ORF">TIFTF001_020385</name>
</gene>
<dbReference type="Proteomes" id="UP001187192">
    <property type="component" value="Unassembled WGS sequence"/>
</dbReference>
<dbReference type="EMBL" id="BTGU01000036">
    <property type="protein sequence ID" value="GMN51230.1"/>
    <property type="molecule type" value="Genomic_DNA"/>
</dbReference>
<comment type="caution">
    <text evidence="2">The sequence shown here is derived from an EMBL/GenBank/DDBJ whole genome shotgun (WGS) entry which is preliminary data.</text>
</comment>
<evidence type="ECO:0000256" key="1">
    <source>
        <dbReference type="SAM" id="MobiDB-lite"/>
    </source>
</evidence>
<proteinExistence type="predicted"/>
<keyword evidence="3" id="KW-1185">Reference proteome</keyword>
<accession>A0AA88AFP0</accession>
<feature type="compositionally biased region" description="Polar residues" evidence="1">
    <location>
        <begin position="1"/>
        <end position="18"/>
    </location>
</feature>
<reference evidence="2" key="1">
    <citation type="submission" date="2023-07" db="EMBL/GenBank/DDBJ databases">
        <title>draft genome sequence of fig (Ficus carica).</title>
        <authorList>
            <person name="Takahashi T."/>
            <person name="Nishimura K."/>
        </authorList>
    </citation>
    <scope>NUCLEOTIDE SEQUENCE</scope>
</reference>
<feature type="region of interest" description="Disordered" evidence="1">
    <location>
        <begin position="1"/>
        <end position="38"/>
    </location>
</feature>
<evidence type="ECO:0000313" key="2">
    <source>
        <dbReference type="EMBL" id="GMN51230.1"/>
    </source>
</evidence>
<protein>
    <submittedName>
        <fullName evidence="2">Uncharacterized protein</fullName>
    </submittedName>
</protein>
<name>A0AA88AFP0_FICCA</name>
<organism evidence="2 3">
    <name type="scientific">Ficus carica</name>
    <name type="common">Common fig</name>
    <dbReference type="NCBI Taxonomy" id="3494"/>
    <lineage>
        <taxon>Eukaryota</taxon>
        <taxon>Viridiplantae</taxon>
        <taxon>Streptophyta</taxon>
        <taxon>Embryophyta</taxon>
        <taxon>Tracheophyta</taxon>
        <taxon>Spermatophyta</taxon>
        <taxon>Magnoliopsida</taxon>
        <taxon>eudicotyledons</taxon>
        <taxon>Gunneridae</taxon>
        <taxon>Pentapetalae</taxon>
        <taxon>rosids</taxon>
        <taxon>fabids</taxon>
        <taxon>Rosales</taxon>
        <taxon>Moraceae</taxon>
        <taxon>Ficeae</taxon>
        <taxon>Ficus</taxon>
    </lineage>
</organism>
<sequence length="64" mass="7231">MAEISSKSQSHDAYSQSVPRAPHDNITPTLVHDAWNGTARRPRAMARIAAKSLSRRRRESRLYA</sequence>
<dbReference type="AlphaFoldDB" id="A0AA88AFP0"/>
<evidence type="ECO:0000313" key="3">
    <source>
        <dbReference type="Proteomes" id="UP001187192"/>
    </source>
</evidence>